<evidence type="ECO:0000313" key="2">
    <source>
        <dbReference type="EMBL" id="OCL26185.1"/>
    </source>
</evidence>
<dbReference type="RefSeq" id="WP_068717750.1">
    <property type="nucleotide sequence ID" value="NZ_LWDV01000009.1"/>
</dbReference>
<reference evidence="3" key="1">
    <citation type="submission" date="2016-07" db="EMBL/GenBank/DDBJ databases">
        <authorList>
            <person name="Florea S."/>
            <person name="Webb J.S."/>
            <person name="Jaromczyk J."/>
            <person name="Schardl C.L."/>
        </authorList>
    </citation>
    <scope>NUCLEOTIDE SEQUENCE [LARGE SCALE GENOMIC DNA]</scope>
    <source>
        <strain evidence="3">Z6</strain>
    </source>
</reference>
<name>A0A1C0A7E9_9FIRM</name>
<proteinExistence type="predicted"/>
<feature type="compositionally biased region" description="Basic and acidic residues" evidence="1">
    <location>
        <begin position="1"/>
        <end position="15"/>
    </location>
</feature>
<evidence type="ECO:0000313" key="3">
    <source>
        <dbReference type="Proteomes" id="UP000093514"/>
    </source>
</evidence>
<sequence>MAQGPKEKHYNHEDSDNPGSAGNDFAHAKNILEEELGSTQDPEDIPKGYVGTQSMPALFGWITQEYQRQIADDLVEMGKSIEPKTKQK</sequence>
<feature type="region of interest" description="Disordered" evidence="1">
    <location>
        <begin position="1"/>
        <end position="51"/>
    </location>
</feature>
<dbReference type="EMBL" id="LWDV01000009">
    <property type="protein sequence ID" value="OCL26185.1"/>
    <property type="molecule type" value="Genomic_DNA"/>
</dbReference>
<organism evidence="2 3">
    <name type="scientific">Orenia metallireducens</name>
    <dbReference type="NCBI Taxonomy" id="1413210"/>
    <lineage>
        <taxon>Bacteria</taxon>
        <taxon>Bacillati</taxon>
        <taxon>Bacillota</taxon>
        <taxon>Clostridia</taxon>
        <taxon>Halanaerobiales</taxon>
        <taxon>Halobacteroidaceae</taxon>
        <taxon>Orenia</taxon>
    </lineage>
</organism>
<dbReference type="Proteomes" id="UP000093514">
    <property type="component" value="Unassembled WGS sequence"/>
</dbReference>
<keyword evidence="3" id="KW-1185">Reference proteome</keyword>
<evidence type="ECO:0000256" key="1">
    <source>
        <dbReference type="SAM" id="MobiDB-lite"/>
    </source>
</evidence>
<dbReference type="AlphaFoldDB" id="A0A1C0A7E9"/>
<reference evidence="2 3" key="2">
    <citation type="submission" date="2016-08" db="EMBL/GenBank/DDBJ databases">
        <title>Orenia metallireducens sp. nov. strain Z6, a Novel Metal-reducing Firmicute from the Deep Subsurface.</title>
        <authorList>
            <person name="Maxim B.I."/>
            <person name="Kenneth K."/>
            <person name="Flynn T.M."/>
            <person name="Oloughlin E.J."/>
            <person name="Locke R.A."/>
            <person name="Weber J.R."/>
            <person name="Egan S.M."/>
            <person name="Mackie R.I."/>
            <person name="Cann I.K."/>
        </authorList>
    </citation>
    <scope>NUCLEOTIDE SEQUENCE [LARGE SCALE GENOMIC DNA]</scope>
    <source>
        <strain evidence="2 3">Z6</strain>
    </source>
</reference>
<protein>
    <submittedName>
        <fullName evidence="2">Uncharacterized protein</fullName>
    </submittedName>
</protein>
<dbReference type="OrthoDB" id="2112378at2"/>
<comment type="caution">
    <text evidence="2">The sequence shown here is derived from an EMBL/GenBank/DDBJ whole genome shotgun (WGS) entry which is preliminary data.</text>
</comment>
<gene>
    <name evidence="2" type="ORF">U472_09225</name>
</gene>
<accession>A0A1C0A7E9</accession>